<dbReference type="OrthoDB" id="1453638at2"/>
<dbReference type="RefSeq" id="WP_068704274.1">
    <property type="nucleotide sequence ID" value="NZ_MAKX01000002.1"/>
</dbReference>
<evidence type="ECO:0000313" key="3">
    <source>
        <dbReference type="Proteomes" id="UP000093186"/>
    </source>
</evidence>
<evidence type="ECO:0000256" key="1">
    <source>
        <dbReference type="SAM" id="Phobius"/>
    </source>
</evidence>
<dbReference type="Proteomes" id="UP000093186">
    <property type="component" value="Unassembled WGS sequence"/>
</dbReference>
<dbReference type="EMBL" id="MAKX01000002">
    <property type="protein sequence ID" value="OCK42842.1"/>
    <property type="molecule type" value="Genomic_DNA"/>
</dbReference>
<keyword evidence="1" id="KW-0472">Membrane</keyword>
<comment type="caution">
    <text evidence="2">The sequence shown here is derived from an EMBL/GenBank/DDBJ whole genome shotgun (WGS) entry which is preliminary data.</text>
</comment>
<keyword evidence="3" id="KW-1185">Reference proteome</keyword>
<dbReference type="AlphaFoldDB" id="A0A1B9XZ80"/>
<gene>
    <name evidence="2" type="ORF">BA195_08010</name>
</gene>
<name>A0A1B9XZ80_9FLAO</name>
<feature type="transmembrane region" description="Helical" evidence="1">
    <location>
        <begin position="63"/>
        <end position="83"/>
    </location>
</feature>
<feature type="transmembrane region" description="Helical" evidence="1">
    <location>
        <begin position="95"/>
        <end position="115"/>
    </location>
</feature>
<sequence length="123" mass="13896">MNDIDASITVILILGCHLAAILIGYKKQKTTLIVSYLNAVIIIGFLIFWIIDNINAKQHNFDFIELSVISVEVSILIAALYSISGFYSKTVVKVINYIGFGFHFLVTIGMLYFMLTFKLDTFF</sequence>
<feature type="transmembrane region" description="Helical" evidence="1">
    <location>
        <begin position="6"/>
        <end position="25"/>
    </location>
</feature>
<feature type="transmembrane region" description="Helical" evidence="1">
    <location>
        <begin position="32"/>
        <end position="51"/>
    </location>
</feature>
<accession>A0A1B9XZ80</accession>
<evidence type="ECO:0000313" key="2">
    <source>
        <dbReference type="EMBL" id="OCK42842.1"/>
    </source>
</evidence>
<reference evidence="2 3" key="1">
    <citation type="submission" date="2016-06" db="EMBL/GenBank/DDBJ databases">
        <title>Draft Genome Sequence of Tenacibaculum soleae UCD-KL19.</title>
        <authorList>
            <person name="Eisen J.A."/>
            <person name="Coil D.A."/>
            <person name="Lujan K.M."/>
        </authorList>
    </citation>
    <scope>NUCLEOTIDE SEQUENCE [LARGE SCALE GENOMIC DNA]</scope>
    <source>
        <strain evidence="2 3">UCD-KL19</strain>
    </source>
</reference>
<dbReference type="STRING" id="447689.BA195_08010"/>
<proteinExistence type="predicted"/>
<protein>
    <submittedName>
        <fullName evidence="2">Uncharacterized protein</fullName>
    </submittedName>
</protein>
<organism evidence="2 3">
    <name type="scientific">Tenacibaculum soleae</name>
    <dbReference type="NCBI Taxonomy" id="447689"/>
    <lineage>
        <taxon>Bacteria</taxon>
        <taxon>Pseudomonadati</taxon>
        <taxon>Bacteroidota</taxon>
        <taxon>Flavobacteriia</taxon>
        <taxon>Flavobacteriales</taxon>
        <taxon>Flavobacteriaceae</taxon>
        <taxon>Tenacibaculum</taxon>
    </lineage>
</organism>
<keyword evidence="1" id="KW-0812">Transmembrane</keyword>
<keyword evidence="1" id="KW-1133">Transmembrane helix</keyword>